<dbReference type="InterPro" id="IPR032708">
    <property type="entry name" value="McjB_C"/>
</dbReference>
<evidence type="ECO:0000259" key="2">
    <source>
        <dbReference type="Pfam" id="PF13471"/>
    </source>
</evidence>
<proteinExistence type="predicted"/>
<reference evidence="3 4" key="1">
    <citation type="submission" date="2022-05" db="EMBL/GenBank/DDBJ databases">
        <title>Genome Sequencing of Bee-Associated Microbes.</title>
        <authorList>
            <person name="Dunlap C."/>
        </authorList>
    </citation>
    <scope>NUCLEOTIDE SEQUENCE [LARGE SCALE GENOMIC DNA]</scope>
    <source>
        <strain evidence="3 4">NRRL B-14421</strain>
    </source>
</reference>
<evidence type="ECO:0000256" key="1">
    <source>
        <dbReference type="SAM" id="Phobius"/>
    </source>
</evidence>
<accession>A0ABT4G8W3</accession>
<dbReference type="RefSeq" id="WP_268614142.1">
    <property type="nucleotide sequence ID" value="NZ_JAMDMX010000016.1"/>
</dbReference>
<keyword evidence="1" id="KW-0812">Transmembrane</keyword>
<keyword evidence="4" id="KW-1185">Reference proteome</keyword>
<dbReference type="Pfam" id="PF13471">
    <property type="entry name" value="Transglut_core3"/>
    <property type="match status" value="1"/>
</dbReference>
<dbReference type="EMBL" id="JAMDMX010000016">
    <property type="protein sequence ID" value="MCY9692621.1"/>
    <property type="molecule type" value="Genomic_DNA"/>
</dbReference>
<organism evidence="3 4">
    <name type="scientific">Paenibacillus alginolyticus</name>
    <dbReference type="NCBI Taxonomy" id="59839"/>
    <lineage>
        <taxon>Bacteria</taxon>
        <taxon>Bacillati</taxon>
        <taxon>Bacillota</taxon>
        <taxon>Bacilli</taxon>
        <taxon>Bacillales</taxon>
        <taxon>Paenibacillaceae</taxon>
        <taxon>Paenibacillus</taxon>
    </lineage>
</organism>
<keyword evidence="1" id="KW-1133">Transmembrane helix</keyword>
<dbReference type="Proteomes" id="UP001527099">
    <property type="component" value="Unassembled WGS sequence"/>
</dbReference>
<protein>
    <submittedName>
        <fullName evidence="3">Lasso peptide biosynthesis B2 protein</fullName>
    </submittedName>
</protein>
<feature type="transmembrane region" description="Helical" evidence="1">
    <location>
        <begin position="20"/>
        <end position="40"/>
    </location>
</feature>
<dbReference type="NCBIfam" id="NF033537">
    <property type="entry name" value="lasso_biosyn_B2"/>
    <property type="match status" value="1"/>
</dbReference>
<gene>
    <name evidence="3" type="ORF">M5X19_06880</name>
</gene>
<feature type="domain" description="Microcin J25-processing protein McjB C-terminal" evidence="2">
    <location>
        <begin position="34"/>
        <end position="142"/>
    </location>
</feature>
<dbReference type="InterPro" id="IPR053521">
    <property type="entry name" value="McjB-like"/>
</dbReference>
<evidence type="ECO:0000313" key="4">
    <source>
        <dbReference type="Proteomes" id="UP001527099"/>
    </source>
</evidence>
<keyword evidence="1" id="KW-0472">Membrane</keyword>
<name>A0ABT4G8W3_9BACL</name>
<evidence type="ECO:0000313" key="3">
    <source>
        <dbReference type="EMBL" id="MCY9692621.1"/>
    </source>
</evidence>
<sequence>MGNLNKVKKFLSLDTKTMLIFIEAFLYLGWARFLIFLPFSKVAPSLGAQMEETSNTQIHKHTATLLKVHDVIQIMSQHTLWDSKCLVKAIAALKMLEKRQIESTLYLGTGRDDSGKMVAHAWLRSGPFYITGAEGMERFAVVGKFAKYISE</sequence>
<comment type="caution">
    <text evidence="3">The sequence shown here is derived from an EMBL/GenBank/DDBJ whole genome shotgun (WGS) entry which is preliminary data.</text>
</comment>